<name>A0A327ZQ27_9ACTN</name>
<evidence type="ECO:0000313" key="2">
    <source>
        <dbReference type="EMBL" id="RAK42898.1"/>
    </source>
</evidence>
<dbReference type="Pfam" id="PF00550">
    <property type="entry name" value="PP-binding"/>
    <property type="match status" value="1"/>
</dbReference>
<dbReference type="OrthoDB" id="3537906at2"/>
<organism evidence="2 3">
    <name type="scientific">Actinoplanes lutulentus</name>
    <dbReference type="NCBI Taxonomy" id="1287878"/>
    <lineage>
        <taxon>Bacteria</taxon>
        <taxon>Bacillati</taxon>
        <taxon>Actinomycetota</taxon>
        <taxon>Actinomycetes</taxon>
        <taxon>Micromonosporales</taxon>
        <taxon>Micromonosporaceae</taxon>
        <taxon>Actinoplanes</taxon>
    </lineage>
</organism>
<gene>
    <name evidence="2" type="ORF">B0I29_10128</name>
</gene>
<sequence>MTVSTISEDHFATQFAAAYQDVAGEPIPDDFGLDASMADLELDSISRLEVVQCLEDLLEVTIDDEKMRAVRTPRDLLQMINSSGLAGKKR</sequence>
<dbReference type="AlphaFoldDB" id="A0A327ZQ27"/>
<dbReference type="InterPro" id="IPR009081">
    <property type="entry name" value="PP-bd_ACP"/>
</dbReference>
<reference evidence="2 3" key="1">
    <citation type="submission" date="2018-06" db="EMBL/GenBank/DDBJ databases">
        <title>Genomic Encyclopedia of Type Strains, Phase III (KMG-III): the genomes of soil and plant-associated and newly described type strains.</title>
        <authorList>
            <person name="Whitman W."/>
        </authorList>
    </citation>
    <scope>NUCLEOTIDE SEQUENCE [LARGE SCALE GENOMIC DNA]</scope>
    <source>
        <strain evidence="2 3">CGMCC 4.7090</strain>
    </source>
</reference>
<dbReference type="RefSeq" id="WP_111646732.1">
    <property type="nucleotide sequence ID" value="NZ_JACHWI010000001.1"/>
</dbReference>
<accession>A0A327ZQ27</accession>
<dbReference type="EMBL" id="QLMJ01000001">
    <property type="protein sequence ID" value="RAK42898.1"/>
    <property type="molecule type" value="Genomic_DNA"/>
</dbReference>
<dbReference type="Gene3D" id="1.10.1200.10">
    <property type="entry name" value="ACP-like"/>
    <property type="match status" value="1"/>
</dbReference>
<evidence type="ECO:0000259" key="1">
    <source>
        <dbReference type="Pfam" id="PF00550"/>
    </source>
</evidence>
<feature type="domain" description="Carrier" evidence="1">
    <location>
        <begin position="18"/>
        <end position="80"/>
    </location>
</feature>
<protein>
    <submittedName>
        <fullName evidence="2">Phosphopantetheine binding protein</fullName>
    </submittedName>
</protein>
<proteinExistence type="predicted"/>
<dbReference type="Proteomes" id="UP000249341">
    <property type="component" value="Unassembled WGS sequence"/>
</dbReference>
<comment type="caution">
    <text evidence="2">The sequence shown here is derived from an EMBL/GenBank/DDBJ whole genome shotgun (WGS) entry which is preliminary data.</text>
</comment>
<keyword evidence="3" id="KW-1185">Reference proteome</keyword>
<evidence type="ECO:0000313" key="3">
    <source>
        <dbReference type="Proteomes" id="UP000249341"/>
    </source>
</evidence>
<dbReference type="SUPFAM" id="SSF47336">
    <property type="entry name" value="ACP-like"/>
    <property type="match status" value="1"/>
</dbReference>
<dbReference type="InterPro" id="IPR036736">
    <property type="entry name" value="ACP-like_sf"/>
</dbReference>